<dbReference type="InterPro" id="IPR005361">
    <property type="entry name" value="UPF0158"/>
</dbReference>
<accession>A0A917PW69</accession>
<evidence type="ECO:0000313" key="1">
    <source>
        <dbReference type="EMBL" id="GGJ94601.1"/>
    </source>
</evidence>
<dbReference type="RefSeq" id="WP_188744793.1">
    <property type="nucleotide sequence ID" value="NZ_BAABFW010000067.1"/>
</dbReference>
<comment type="caution">
    <text evidence="1">The sequence shown here is derived from an EMBL/GenBank/DDBJ whole genome shotgun (WGS) entry which is preliminary data.</text>
</comment>
<reference evidence="1" key="2">
    <citation type="submission" date="2020-09" db="EMBL/GenBank/DDBJ databases">
        <authorList>
            <person name="Sun Q."/>
            <person name="Zhou Y."/>
        </authorList>
    </citation>
    <scope>NUCLEOTIDE SEQUENCE</scope>
    <source>
        <strain evidence="1">CGMCC 1.8984</strain>
    </source>
</reference>
<dbReference type="Pfam" id="PF03682">
    <property type="entry name" value="UPF0158"/>
    <property type="match status" value="1"/>
</dbReference>
<keyword evidence="2" id="KW-1185">Reference proteome</keyword>
<dbReference type="EMBL" id="BMMD01000046">
    <property type="protein sequence ID" value="GGJ94601.1"/>
    <property type="molecule type" value="Genomic_DNA"/>
</dbReference>
<name>A0A917PW69_9MICO</name>
<organism evidence="1 2">
    <name type="scientific">Agromyces bauzanensis</name>
    <dbReference type="NCBI Taxonomy" id="1308924"/>
    <lineage>
        <taxon>Bacteria</taxon>
        <taxon>Bacillati</taxon>
        <taxon>Actinomycetota</taxon>
        <taxon>Actinomycetes</taxon>
        <taxon>Micrococcales</taxon>
        <taxon>Microbacteriaceae</taxon>
        <taxon>Agromyces</taxon>
    </lineage>
</organism>
<proteinExistence type="predicted"/>
<dbReference type="AlphaFoldDB" id="A0A917PW69"/>
<dbReference type="Proteomes" id="UP000636956">
    <property type="component" value="Unassembled WGS sequence"/>
</dbReference>
<gene>
    <name evidence="1" type="ORF">GCM10011372_36170</name>
</gene>
<protein>
    <submittedName>
        <fullName evidence="1">Uncharacterized protein</fullName>
    </submittedName>
</protein>
<reference evidence="1" key="1">
    <citation type="journal article" date="2014" name="Int. J. Syst. Evol. Microbiol.">
        <title>Complete genome sequence of Corynebacterium casei LMG S-19264T (=DSM 44701T), isolated from a smear-ripened cheese.</title>
        <authorList>
            <consortium name="US DOE Joint Genome Institute (JGI-PGF)"/>
            <person name="Walter F."/>
            <person name="Albersmeier A."/>
            <person name="Kalinowski J."/>
            <person name="Ruckert C."/>
        </authorList>
    </citation>
    <scope>NUCLEOTIDE SEQUENCE</scope>
    <source>
        <strain evidence="1">CGMCC 1.8984</strain>
    </source>
</reference>
<sequence length="157" mass="17950">MRDLDDLDVEEIAMALADQTDGEHAWLIDPVTGQIVFWTSESGIDGETRVDLDDLEHLILIEPLAPSIWYRDMVDFVNGITDDRAGGRLGRALEGRGAFRRFKDELYRDFPELIAVWHAFRDTRAERRAVQWLADQDIVSEDAAQAFLAEHRDPDLP</sequence>
<evidence type="ECO:0000313" key="2">
    <source>
        <dbReference type="Proteomes" id="UP000636956"/>
    </source>
</evidence>